<sequence>MSERLFRGTTSQMLLACLYIAERGIENVALLSAQRSQWADPYFPNLKIRITKAFDENVGVDILHQLKEATATVTGTVQSAHRSLMNLKAEIEVGFKGNPVRKDTLFTQLGLNKLSTHTNSQESYVTVLTILKANLTPTVKAELVQAGASASNIDTLLAQATLLIEANNVQENLKTNRKTGNKANLDALNAIHDEVSDICKLVNTYFVGNKMLLDQFNFTNALKLQGYVPSPRKKNDTPPATK</sequence>
<protein>
    <submittedName>
        <fullName evidence="1">Uncharacterized protein</fullName>
    </submittedName>
</protein>
<accession>A0A4R2E9Y8</accession>
<evidence type="ECO:0000313" key="1">
    <source>
        <dbReference type="EMBL" id="TCN64577.1"/>
    </source>
</evidence>
<comment type="caution">
    <text evidence="1">The sequence shown here is derived from an EMBL/GenBank/DDBJ whole genome shotgun (WGS) entry which is preliminary data.</text>
</comment>
<keyword evidence="2" id="KW-1185">Reference proteome</keyword>
<evidence type="ECO:0000313" key="2">
    <source>
        <dbReference type="Proteomes" id="UP000294830"/>
    </source>
</evidence>
<organism evidence="1 2">
    <name type="scientific">Acetobacteroides hydrogenigenes</name>
    <dbReference type="NCBI Taxonomy" id="979970"/>
    <lineage>
        <taxon>Bacteria</taxon>
        <taxon>Pseudomonadati</taxon>
        <taxon>Bacteroidota</taxon>
        <taxon>Bacteroidia</taxon>
        <taxon>Bacteroidales</taxon>
        <taxon>Rikenellaceae</taxon>
        <taxon>Acetobacteroides</taxon>
    </lineage>
</organism>
<reference evidence="1 2" key="1">
    <citation type="submission" date="2019-03" db="EMBL/GenBank/DDBJ databases">
        <title>Genomic Encyclopedia of Archaeal and Bacterial Type Strains, Phase II (KMG-II): from individual species to whole genera.</title>
        <authorList>
            <person name="Goeker M."/>
        </authorList>
    </citation>
    <scope>NUCLEOTIDE SEQUENCE [LARGE SCALE GENOMIC DNA]</scope>
    <source>
        <strain evidence="1 2">RL-C</strain>
    </source>
</reference>
<dbReference type="RefSeq" id="WP_131839996.1">
    <property type="nucleotide sequence ID" value="NZ_SLWB01000013.1"/>
</dbReference>
<dbReference type="Proteomes" id="UP000294830">
    <property type="component" value="Unassembled WGS sequence"/>
</dbReference>
<proteinExistence type="predicted"/>
<name>A0A4R2E9Y8_9BACT</name>
<dbReference type="OrthoDB" id="1360222at2"/>
<dbReference type="AlphaFoldDB" id="A0A4R2E9Y8"/>
<dbReference type="EMBL" id="SLWB01000013">
    <property type="protein sequence ID" value="TCN64577.1"/>
    <property type="molecule type" value="Genomic_DNA"/>
</dbReference>
<gene>
    <name evidence="1" type="ORF">CLV25_113105</name>
</gene>